<dbReference type="InterPro" id="IPR035906">
    <property type="entry name" value="MetI-like_sf"/>
</dbReference>
<proteinExistence type="inferred from homology"/>
<feature type="domain" description="ABC transmembrane type-1" evidence="8">
    <location>
        <begin position="72"/>
        <end position="254"/>
    </location>
</feature>
<dbReference type="InterPro" id="IPR000515">
    <property type="entry name" value="MetI-like"/>
</dbReference>
<feature type="transmembrane region" description="Helical" evidence="7">
    <location>
        <begin position="211"/>
        <end position="228"/>
    </location>
</feature>
<evidence type="ECO:0000259" key="8">
    <source>
        <dbReference type="PROSITE" id="PS50928"/>
    </source>
</evidence>
<dbReference type="Proteomes" id="UP000476030">
    <property type="component" value="Unassembled WGS sequence"/>
</dbReference>
<dbReference type="Gene3D" id="1.10.3720.10">
    <property type="entry name" value="MetI-like"/>
    <property type="match status" value="1"/>
</dbReference>
<dbReference type="EMBL" id="WTUW01000002">
    <property type="protein sequence ID" value="MZR31550.1"/>
    <property type="molecule type" value="Genomic_DNA"/>
</dbReference>
<evidence type="ECO:0000256" key="2">
    <source>
        <dbReference type="ARBA" id="ARBA00022448"/>
    </source>
</evidence>
<dbReference type="PANTHER" id="PTHR30043">
    <property type="entry name" value="PHOSPHONATES TRANSPORT SYSTEM PERMEASE PROTEIN"/>
    <property type="match status" value="1"/>
</dbReference>
<accession>A0A6L8WAT2</accession>
<name>A0A6L8WAT2_9PROT</name>
<dbReference type="SUPFAM" id="SSF161098">
    <property type="entry name" value="MetI-like"/>
    <property type="match status" value="1"/>
</dbReference>
<dbReference type="CDD" id="cd06261">
    <property type="entry name" value="TM_PBP2"/>
    <property type="match status" value="1"/>
</dbReference>
<evidence type="ECO:0000256" key="6">
    <source>
        <dbReference type="ARBA" id="ARBA00023136"/>
    </source>
</evidence>
<feature type="transmembrane region" description="Helical" evidence="7">
    <location>
        <begin position="110"/>
        <end position="129"/>
    </location>
</feature>
<comment type="similarity">
    <text evidence="7">Belongs to the binding-protein-dependent transport system permease family.</text>
</comment>
<dbReference type="Pfam" id="PF00528">
    <property type="entry name" value="BPD_transp_1"/>
    <property type="match status" value="1"/>
</dbReference>
<evidence type="ECO:0000313" key="9">
    <source>
        <dbReference type="EMBL" id="MZR31550.1"/>
    </source>
</evidence>
<dbReference type="RefSeq" id="WP_161316307.1">
    <property type="nucleotide sequence ID" value="NZ_WTUW01000002.1"/>
</dbReference>
<evidence type="ECO:0000256" key="1">
    <source>
        <dbReference type="ARBA" id="ARBA00004651"/>
    </source>
</evidence>
<feature type="transmembrane region" description="Helical" evidence="7">
    <location>
        <begin position="135"/>
        <end position="157"/>
    </location>
</feature>
<sequence>MPSSPRAKRNPFPTNWPSRIIWAALLAYLVYALSLIDISGERVMAGLGHGANMLGRMVPPDFSRWSLLLEGLLESLEIAILASAVGITLSLPIGFLAARNMMPPWVSWPARTLIAICRSFHPVIVAIIFVKAVGFGALAGILALIVASVGFIAKLFAEAIEEISLKQVEAVRATGAPFGNVIIFSVVPQVLSRFVGFSTYQVDSNLRNSTMVGIVGAGGIGGTLFSAFQRFDYDFVAAILISLIAVIMAGEYFSTWVKGVFK</sequence>
<dbReference type="PROSITE" id="PS50928">
    <property type="entry name" value="ABC_TM1"/>
    <property type="match status" value="1"/>
</dbReference>
<evidence type="ECO:0000313" key="10">
    <source>
        <dbReference type="Proteomes" id="UP000476030"/>
    </source>
</evidence>
<organism evidence="9 10">
    <name type="scientific">Sneathiella litorea</name>
    <dbReference type="NCBI Taxonomy" id="2606216"/>
    <lineage>
        <taxon>Bacteria</taxon>
        <taxon>Pseudomonadati</taxon>
        <taxon>Pseudomonadota</taxon>
        <taxon>Alphaproteobacteria</taxon>
        <taxon>Sneathiellales</taxon>
        <taxon>Sneathiellaceae</taxon>
        <taxon>Sneathiella</taxon>
    </lineage>
</organism>
<reference evidence="9 10" key="1">
    <citation type="submission" date="2019-12" db="EMBL/GenBank/DDBJ databases">
        <title>Snethiella sp. nov. sp. isolated from sea sand.</title>
        <authorList>
            <person name="Kim J."/>
            <person name="Jeong S.E."/>
            <person name="Jung H.S."/>
            <person name="Jeon C.O."/>
        </authorList>
    </citation>
    <scope>NUCLEOTIDE SEQUENCE [LARGE SCALE GENOMIC DNA]</scope>
    <source>
        <strain evidence="9 10">DP05</strain>
    </source>
</reference>
<comment type="caution">
    <text evidence="9">The sequence shown here is derived from an EMBL/GenBank/DDBJ whole genome shotgun (WGS) entry which is preliminary data.</text>
</comment>
<comment type="subcellular location">
    <subcellularLocation>
        <location evidence="1 7">Cell membrane</location>
        <topology evidence="1 7">Multi-pass membrane protein</topology>
    </subcellularLocation>
</comment>
<feature type="transmembrane region" description="Helical" evidence="7">
    <location>
        <begin position="235"/>
        <end position="253"/>
    </location>
</feature>
<keyword evidence="2 7" id="KW-0813">Transport</keyword>
<feature type="transmembrane region" description="Helical" evidence="7">
    <location>
        <begin position="78"/>
        <end position="98"/>
    </location>
</feature>
<dbReference type="PANTHER" id="PTHR30043:SF1">
    <property type="entry name" value="ABC TRANSPORT SYSTEM PERMEASE PROTEIN P69"/>
    <property type="match status" value="1"/>
</dbReference>
<dbReference type="GO" id="GO:0005886">
    <property type="term" value="C:plasma membrane"/>
    <property type="evidence" value="ECO:0007669"/>
    <property type="project" value="UniProtKB-SubCell"/>
</dbReference>
<protein>
    <submittedName>
        <fullName evidence="9">Phosphonate ABC transporter, permease protein PhnE</fullName>
    </submittedName>
</protein>
<dbReference type="NCBIfam" id="TIGR01097">
    <property type="entry name" value="PhnE"/>
    <property type="match status" value="1"/>
</dbReference>
<gene>
    <name evidence="9" type="primary">phnE</name>
    <name evidence="9" type="ORF">GQE98_12990</name>
</gene>
<dbReference type="GO" id="GO:0015416">
    <property type="term" value="F:ABC-type phosphonate transporter activity"/>
    <property type="evidence" value="ECO:0007669"/>
    <property type="project" value="InterPro"/>
</dbReference>
<evidence type="ECO:0000256" key="5">
    <source>
        <dbReference type="ARBA" id="ARBA00022989"/>
    </source>
</evidence>
<keyword evidence="5 7" id="KW-1133">Transmembrane helix</keyword>
<keyword evidence="10" id="KW-1185">Reference proteome</keyword>
<evidence type="ECO:0000256" key="3">
    <source>
        <dbReference type="ARBA" id="ARBA00022475"/>
    </source>
</evidence>
<keyword evidence="6 7" id="KW-0472">Membrane</keyword>
<dbReference type="AlphaFoldDB" id="A0A6L8WAT2"/>
<evidence type="ECO:0000256" key="4">
    <source>
        <dbReference type="ARBA" id="ARBA00022692"/>
    </source>
</evidence>
<evidence type="ECO:0000256" key="7">
    <source>
        <dbReference type="RuleBase" id="RU363032"/>
    </source>
</evidence>
<feature type="transmembrane region" description="Helical" evidence="7">
    <location>
        <begin position="20"/>
        <end position="38"/>
    </location>
</feature>
<keyword evidence="4 7" id="KW-0812">Transmembrane</keyword>
<keyword evidence="3" id="KW-1003">Cell membrane</keyword>
<feature type="transmembrane region" description="Helical" evidence="7">
    <location>
        <begin position="169"/>
        <end position="191"/>
    </location>
</feature>
<dbReference type="InterPro" id="IPR005769">
    <property type="entry name" value="PhnE/PtxC"/>
</dbReference>